<evidence type="ECO:0000313" key="4">
    <source>
        <dbReference type="Proteomes" id="UP000234839"/>
    </source>
</evidence>
<evidence type="ECO:0000313" key="3">
    <source>
        <dbReference type="EMBL" id="PLV26190.1"/>
    </source>
</evidence>
<evidence type="ECO:0000256" key="1">
    <source>
        <dbReference type="SAM" id="MobiDB-lite"/>
    </source>
</evidence>
<proteinExistence type="predicted"/>
<evidence type="ECO:0000313" key="2">
    <source>
        <dbReference type="EMBL" id="PLV21312.1"/>
    </source>
</evidence>
<gene>
    <name evidence="2" type="ORF">CXG49_01865</name>
    <name evidence="3" type="ORF">CXG53_01865</name>
</gene>
<dbReference type="Proteomes" id="UP000234839">
    <property type="component" value="Unassembled WGS sequence"/>
</dbReference>
<feature type="region of interest" description="Disordered" evidence="1">
    <location>
        <begin position="56"/>
        <end position="75"/>
    </location>
</feature>
<evidence type="ECO:0000313" key="5">
    <source>
        <dbReference type="Proteomes" id="UP000234878"/>
    </source>
</evidence>
<organism evidence="2 5">
    <name type="scientific">Pseudomonas guariconensis</name>
    <dbReference type="NCBI Taxonomy" id="1288410"/>
    <lineage>
        <taxon>Bacteria</taxon>
        <taxon>Pseudomonadati</taxon>
        <taxon>Pseudomonadota</taxon>
        <taxon>Gammaproteobacteria</taxon>
        <taxon>Pseudomonadales</taxon>
        <taxon>Pseudomonadaceae</taxon>
        <taxon>Pseudomonas</taxon>
    </lineage>
</organism>
<comment type="caution">
    <text evidence="2">The sequence shown here is derived from an EMBL/GenBank/DDBJ whole genome shotgun (WGS) entry which is preliminary data.</text>
</comment>
<dbReference type="EMBL" id="PJCQ01000001">
    <property type="protein sequence ID" value="PLV21312.1"/>
    <property type="molecule type" value="Genomic_DNA"/>
</dbReference>
<keyword evidence="4" id="KW-1185">Reference proteome</keyword>
<dbReference type="EMBL" id="PJCP01000001">
    <property type="protein sequence ID" value="PLV26190.1"/>
    <property type="molecule type" value="Genomic_DNA"/>
</dbReference>
<dbReference type="Proteomes" id="UP000234878">
    <property type="component" value="Unassembled WGS sequence"/>
</dbReference>
<dbReference type="AlphaFoldDB" id="A0AAX0W2M2"/>
<protein>
    <submittedName>
        <fullName evidence="2">Uncharacterized protein</fullName>
    </submittedName>
</protein>
<reference evidence="4 5" key="1">
    <citation type="submission" date="2017-12" db="EMBL/GenBank/DDBJ databases">
        <title>Detection of the carbapenemase gene blaVIM-5 in members of the Pseudomonas putida group isolated from polluted Nigerian wetlands.</title>
        <authorList>
            <person name="Adelowo O."/>
            <person name="Vollmers J."/>
            <person name="Maeusezahl I."/>
            <person name="Kaster A.-K."/>
            <person name="Mueller J.A."/>
        </authorList>
    </citation>
    <scope>NUCLEOTIDE SEQUENCE [LARGE SCALE GENOMIC DNA]</scope>
    <source>
        <strain evidence="3 4">MR119</strain>
        <strain evidence="2 5">MR144</strain>
    </source>
</reference>
<accession>A0AAX0W2M2</accession>
<sequence>MATFFFACPATSGRQHASLVAMLAGRARPYQDAYLLLLWSSLSGIKQRSFLGARSVAQADSVDRTPGNTAPGAID</sequence>
<name>A0AAX0W2M2_9PSED</name>